<reference evidence="2" key="1">
    <citation type="submission" date="2018-04" db="EMBL/GenBank/DDBJ databases">
        <authorList>
            <person name="Lucker S."/>
            <person name="Sakoula D."/>
        </authorList>
    </citation>
    <scope>NUCLEOTIDE SEQUENCE [LARGE SCALE GENOMIC DNA]</scope>
</reference>
<evidence type="ECO:0000313" key="2">
    <source>
        <dbReference type="Proteomes" id="UP000248168"/>
    </source>
</evidence>
<dbReference type="EMBL" id="OUNR01000001">
    <property type="protein sequence ID" value="SPP63237.1"/>
    <property type="molecule type" value="Genomic_DNA"/>
</dbReference>
<name>A0A330L1M9_9BACT</name>
<gene>
    <name evidence="1" type="ORF">NITLEN_10323</name>
</gene>
<accession>A0A330L1M9</accession>
<dbReference type="Proteomes" id="UP000248168">
    <property type="component" value="Unassembled WGS sequence"/>
</dbReference>
<proteinExistence type="predicted"/>
<sequence length="119" mass="13270">MAIESSKVFHLLHSRAELRALGINQRGGSGLHQGVTQMPSFMCQKLLMHDRPYPNLYHHTTAIQYSIGIRHAYVPFSADRHINDPGFHGTLTILIPACQSFPSATSLAAQAMERGHFFN</sequence>
<evidence type="ECO:0000313" key="1">
    <source>
        <dbReference type="EMBL" id="SPP63237.1"/>
    </source>
</evidence>
<organism evidence="1 2">
    <name type="scientific">Nitrospira lenta</name>
    <dbReference type="NCBI Taxonomy" id="1436998"/>
    <lineage>
        <taxon>Bacteria</taxon>
        <taxon>Pseudomonadati</taxon>
        <taxon>Nitrospirota</taxon>
        <taxon>Nitrospiria</taxon>
        <taxon>Nitrospirales</taxon>
        <taxon>Nitrospiraceae</taxon>
        <taxon>Nitrospira</taxon>
    </lineage>
</organism>
<dbReference type="InParanoid" id="A0A330L1M9"/>
<dbReference type="AlphaFoldDB" id="A0A330L1M9"/>
<protein>
    <submittedName>
        <fullName evidence="1">Uncharacterized protein</fullName>
    </submittedName>
</protein>
<keyword evidence="2" id="KW-1185">Reference proteome</keyword>